<organism evidence="2 3">
    <name type="scientific">Vibrio tapetis subsp. tapetis</name>
    <dbReference type="NCBI Taxonomy" id="1671868"/>
    <lineage>
        <taxon>Bacteria</taxon>
        <taxon>Pseudomonadati</taxon>
        <taxon>Pseudomonadota</taxon>
        <taxon>Gammaproteobacteria</taxon>
        <taxon>Vibrionales</taxon>
        <taxon>Vibrionaceae</taxon>
        <taxon>Vibrio</taxon>
    </lineage>
</organism>
<protein>
    <recommendedName>
        <fullName evidence="4">ABM domain-containing protein</fullName>
    </recommendedName>
</protein>
<keyword evidence="3" id="KW-1185">Reference proteome</keyword>
<feature type="chain" id="PRO_5014828521" description="ABM domain-containing protein" evidence="1">
    <location>
        <begin position="21"/>
        <end position="124"/>
    </location>
</feature>
<dbReference type="OrthoDB" id="1453400at2"/>
<dbReference type="EMBL" id="LT960611">
    <property type="protein sequence ID" value="SON49886.1"/>
    <property type="molecule type" value="Genomic_DNA"/>
</dbReference>
<accession>A0A2N8ZDB1</accession>
<feature type="signal peptide" evidence="1">
    <location>
        <begin position="1"/>
        <end position="20"/>
    </location>
</feature>
<keyword evidence="1" id="KW-0732">Signal</keyword>
<dbReference type="SUPFAM" id="SSF54909">
    <property type="entry name" value="Dimeric alpha+beta barrel"/>
    <property type="match status" value="1"/>
</dbReference>
<reference evidence="2 3" key="1">
    <citation type="submission" date="2017-10" db="EMBL/GenBank/DDBJ databases">
        <authorList>
            <person name="Banno H."/>
            <person name="Chua N.-H."/>
        </authorList>
    </citation>
    <scope>NUCLEOTIDE SEQUENCE [LARGE SCALE GENOMIC DNA]</scope>
    <source>
        <strain evidence="2">Vibrio tapetis CECT4600</strain>
    </source>
</reference>
<dbReference type="RefSeq" id="WP_102522476.1">
    <property type="nucleotide sequence ID" value="NZ_LT960611.1"/>
</dbReference>
<gene>
    <name evidence="2" type="ORF">VTAP4600_A1907</name>
</gene>
<sequence length="124" mass="14029">MMKKVGALIGALVMTGSVAAKESYEIVNTKFNDGVSYEEQHRSMLELNQVVSTFKGFKSRHFYYSRDDNRWADIVVWENKESAKAASVEVMNNPTAMAVFSMMDLESSLFSHYERIGELKSNGN</sequence>
<evidence type="ECO:0000256" key="1">
    <source>
        <dbReference type="SAM" id="SignalP"/>
    </source>
</evidence>
<name>A0A2N8ZDB1_9VIBR</name>
<evidence type="ECO:0000313" key="3">
    <source>
        <dbReference type="Proteomes" id="UP000235828"/>
    </source>
</evidence>
<dbReference type="Proteomes" id="UP000235828">
    <property type="component" value="Chromosome A"/>
</dbReference>
<dbReference type="AlphaFoldDB" id="A0A2N8ZDB1"/>
<dbReference type="KEGG" id="vta:A1907"/>
<evidence type="ECO:0000313" key="2">
    <source>
        <dbReference type="EMBL" id="SON49886.1"/>
    </source>
</evidence>
<evidence type="ECO:0008006" key="4">
    <source>
        <dbReference type="Google" id="ProtNLM"/>
    </source>
</evidence>
<dbReference type="InterPro" id="IPR011008">
    <property type="entry name" value="Dimeric_a/b-barrel"/>
</dbReference>
<proteinExistence type="predicted"/>